<feature type="domain" description="Glycosyl transferase family 1" evidence="1">
    <location>
        <begin position="181"/>
        <end position="346"/>
    </location>
</feature>
<keyword evidence="3" id="KW-1185">Reference proteome</keyword>
<evidence type="ECO:0000313" key="3">
    <source>
        <dbReference type="Proteomes" id="UP000772618"/>
    </source>
</evidence>
<evidence type="ECO:0000313" key="2">
    <source>
        <dbReference type="EMBL" id="MBT1704571.1"/>
    </source>
</evidence>
<sequence length="369" mass="42620">MSKIKRKILVVGQTPPPYHGQAIMIEEMLKVNYNRISLYHVRMAFSKDLDAIGRFNVRKVFHLFMVIIQILYKRFRYSIPVLYFPPTGPKLIAFYRDAIVLTITRPFFKKVCFHFHAAGISELYPSLDAFSKFIFRKAYFSADLGIRLSQHSTDDCLPLQIKKQAIIPYGIEDHFNTRRTNPGRSTKCRLLFVGLLTESKGIKILLEACHSLKARGIDFALDVLGKFESAKFEKELRDIVRVLFLNENIHFHGVVTGEHKYLFYLNSDVFCFPSFYEAESFPVVLLEACSFGLPIVSTRWRGIPSIVTHRDNGFLCSIKDAQQVAAYLEDLILNSDLRREMGARGRSLFLKNFTLQSYYRNIENSLLTI</sequence>
<comment type="caution">
    <text evidence="2">The sequence shown here is derived from an EMBL/GenBank/DDBJ whole genome shotgun (WGS) entry which is preliminary data.</text>
</comment>
<dbReference type="Proteomes" id="UP000772618">
    <property type="component" value="Unassembled WGS sequence"/>
</dbReference>
<proteinExistence type="predicted"/>
<gene>
    <name evidence="2" type="ORF">KK060_14855</name>
</gene>
<dbReference type="RefSeq" id="WP_254154530.1">
    <property type="nucleotide sequence ID" value="NZ_JAHESD010000034.1"/>
</dbReference>
<dbReference type="PANTHER" id="PTHR12526">
    <property type="entry name" value="GLYCOSYLTRANSFERASE"/>
    <property type="match status" value="1"/>
</dbReference>
<dbReference type="Pfam" id="PF00534">
    <property type="entry name" value="Glycos_transf_1"/>
    <property type="match status" value="1"/>
</dbReference>
<evidence type="ECO:0000259" key="1">
    <source>
        <dbReference type="Pfam" id="PF00534"/>
    </source>
</evidence>
<dbReference type="EMBL" id="JAHESD010000034">
    <property type="protein sequence ID" value="MBT1704571.1"/>
    <property type="molecule type" value="Genomic_DNA"/>
</dbReference>
<name>A0ABS5VT92_9BACT</name>
<accession>A0ABS5VT92</accession>
<protein>
    <submittedName>
        <fullName evidence="2">Glycosyltransferase family 4 protein</fullName>
    </submittedName>
</protein>
<organism evidence="2 3">
    <name type="scientific">Chryseosolibacter indicus</name>
    <dbReference type="NCBI Taxonomy" id="2782351"/>
    <lineage>
        <taxon>Bacteria</taxon>
        <taxon>Pseudomonadati</taxon>
        <taxon>Bacteroidota</taxon>
        <taxon>Cytophagia</taxon>
        <taxon>Cytophagales</taxon>
        <taxon>Chryseotaleaceae</taxon>
        <taxon>Chryseosolibacter</taxon>
    </lineage>
</organism>
<dbReference type="Gene3D" id="3.40.50.2000">
    <property type="entry name" value="Glycogen Phosphorylase B"/>
    <property type="match status" value="2"/>
</dbReference>
<dbReference type="InterPro" id="IPR001296">
    <property type="entry name" value="Glyco_trans_1"/>
</dbReference>
<dbReference type="SUPFAM" id="SSF53756">
    <property type="entry name" value="UDP-Glycosyltransferase/glycogen phosphorylase"/>
    <property type="match status" value="1"/>
</dbReference>
<dbReference type="CDD" id="cd03801">
    <property type="entry name" value="GT4_PimA-like"/>
    <property type="match status" value="1"/>
</dbReference>
<reference evidence="2 3" key="1">
    <citation type="submission" date="2021-05" db="EMBL/GenBank/DDBJ databases">
        <title>A Polyphasic approach of four new species of the genus Ohtaekwangia: Ohtaekwangia histidinii sp. nov., Ohtaekwangia cretensis sp. nov., Ohtaekwangia indiensis sp. nov., Ohtaekwangia reichenbachii sp. nov. from diverse environment.</title>
        <authorList>
            <person name="Octaviana S."/>
        </authorList>
    </citation>
    <scope>NUCLEOTIDE SEQUENCE [LARGE SCALE GENOMIC DNA]</scope>
    <source>
        <strain evidence="2 3">PWU20</strain>
    </source>
</reference>